<evidence type="ECO:0000256" key="1">
    <source>
        <dbReference type="SAM" id="MobiDB-lite"/>
    </source>
</evidence>
<evidence type="ECO:0000313" key="3">
    <source>
        <dbReference type="Proteomes" id="UP001492380"/>
    </source>
</evidence>
<feature type="compositionally biased region" description="Basic and acidic residues" evidence="1">
    <location>
        <begin position="162"/>
        <end position="174"/>
    </location>
</feature>
<sequence>MTNNTTHTPAPHPSTPQPPPAATATSAAAPPPLTLHHFAPMEVPHRSAPRDLFTTQLAQRVKWRMNDGVHVHTTMPYAQWTHDVGVGDIKKCLRPHLGRLDFGGQGAIDEGELEVRFLAEGEDHKDFVVRRGCRKQVRFEDEIEGDAKDKSKGKGKGKGKGKAKERAREERAANPEEEAGGNEYVFHILKPGNPFHTTRSTVATMELVRTRTTIPVPRVCAFDTSAANAVGYEWILMERVRGVPLLSTLRSPNGGGGGRGGGRRHLQPLTDDQKRRLARTLADWTHQLTQLRFDAIGSVVWQANRPNGADGTFAVGPLVNIELPARFGRRVQARVRRWAAAPARAHPRCGRGTGRVGGGPVGARDGGDGARAFAWNDE</sequence>
<protein>
    <submittedName>
        <fullName evidence="2">Uncharacterized protein</fullName>
    </submittedName>
</protein>
<feature type="region of interest" description="Disordered" evidence="1">
    <location>
        <begin position="345"/>
        <end position="378"/>
    </location>
</feature>
<proteinExistence type="predicted"/>
<comment type="caution">
    <text evidence="2">The sequence shown here is derived from an EMBL/GenBank/DDBJ whole genome shotgun (WGS) entry which is preliminary data.</text>
</comment>
<organism evidence="2 3">
    <name type="scientific">Phyllosticta capitalensis</name>
    <dbReference type="NCBI Taxonomy" id="121624"/>
    <lineage>
        <taxon>Eukaryota</taxon>
        <taxon>Fungi</taxon>
        <taxon>Dikarya</taxon>
        <taxon>Ascomycota</taxon>
        <taxon>Pezizomycotina</taxon>
        <taxon>Dothideomycetes</taxon>
        <taxon>Dothideomycetes incertae sedis</taxon>
        <taxon>Botryosphaeriales</taxon>
        <taxon>Phyllostictaceae</taxon>
        <taxon>Phyllosticta</taxon>
    </lineage>
</organism>
<dbReference type="EMBL" id="JBBWRZ010000007">
    <property type="protein sequence ID" value="KAK8232249.1"/>
    <property type="molecule type" value="Genomic_DNA"/>
</dbReference>
<dbReference type="InterPro" id="IPR051678">
    <property type="entry name" value="AGP_Transferase"/>
</dbReference>
<feature type="region of interest" description="Disordered" evidence="1">
    <location>
        <begin position="145"/>
        <end position="179"/>
    </location>
</feature>
<dbReference type="PANTHER" id="PTHR21310">
    <property type="entry name" value="AMINOGLYCOSIDE PHOSPHOTRANSFERASE-RELATED-RELATED"/>
    <property type="match status" value="1"/>
</dbReference>
<gene>
    <name evidence="2" type="ORF">HDK90DRAFT_489597</name>
</gene>
<keyword evidence="3" id="KW-1185">Reference proteome</keyword>
<accession>A0ABR1YKD2</accession>
<dbReference type="PANTHER" id="PTHR21310:SF13">
    <property type="entry name" value="AMINOGLYCOSIDE PHOSPHOTRANSFERASE DOMAIN-CONTAINING PROTEIN"/>
    <property type="match status" value="1"/>
</dbReference>
<dbReference type="Proteomes" id="UP001492380">
    <property type="component" value="Unassembled WGS sequence"/>
</dbReference>
<name>A0ABR1YKD2_9PEZI</name>
<feature type="compositionally biased region" description="Pro residues" evidence="1">
    <location>
        <begin position="10"/>
        <end position="21"/>
    </location>
</feature>
<feature type="region of interest" description="Disordered" evidence="1">
    <location>
        <begin position="248"/>
        <end position="270"/>
    </location>
</feature>
<dbReference type="SUPFAM" id="SSF56112">
    <property type="entry name" value="Protein kinase-like (PK-like)"/>
    <property type="match status" value="1"/>
</dbReference>
<feature type="region of interest" description="Disordered" evidence="1">
    <location>
        <begin position="1"/>
        <end position="32"/>
    </location>
</feature>
<feature type="compositionally biased region" description="Low complexity" evidence="1">
    <location>
        <begin position="22"/>
        <end position="32"/>
    </location>
</feature>
<feature type="compositionally biased region" description="Gly residues" evidence="1">
    <location>
        <begin position="351"/>
        <end position="361"/>
    </location>
</feature>
<reference evidence="2 3" key="1">
    <citation type="submission" date="2024-04" db="EMBL/GenBank/DDBJ databases">
        <title>Phyllosticta paracitricarpa is synonymous to the EU quarantine fungus P. citricarpa based on phylogenomic analyses.</title>
        <authorList>
            <consortium name="Lawrence Berkeley National Laboratory"/>
            <person name="Van Ingen-Buijs V.A."/>
            <person name="Van Westerhoven A.C."/>
            <person name="Haridas S."/>
            <person name="Skiadas P."/>
            <person name="Martin F."/>
            <person name="Groenewald J.Z."/>
            <person name="Crous P.W."/>
            <person name="Seidl M.F."/>
        </authorList>
    </citation>
    <scope>NUCLEOTIDE SEQUENCE [LARGE SCALE GENOMIC DNA]</scope>
    <source>
        <strain evidence="2 3">CBS 123374</strain>
    </source>
</reference>
<evidence type="ECO:0000313" key="2">
    <source>
        <dbReference type="EMBL" id="KAK8232249.1"/>
    </source>
</evidence>
<dbReference type="InterPro" id="IPR011009">
    <property type="entry name" value="Kinase-like_dom_sf"/>
</dbReference>